<dbReference type="InterPro" id="IPR002513">
    <property type="entry name" value="Tn3_Tnp_DDE_dom"/>
</dbReference>
<feature type="domain" description="Tn3 transposase DDE" evidence="1">
    <location>
        <begin position="12"/>
        <end position="86"/>
    </location>
</feature>
<sequence>MLLKIGIQLMVSFFFGKGGEISTNRLEDQEISVLALHLLQNCMIYINTLMVQKILSEKEWKKVMLPEDYRALTPLFYTHINPYGSFDLNMDERIPIDF</sequence>
<protein>
    <submittedName>
        <fullName evidence="2">Tn3 transposase DDE domain-containing protein</fullName>
    </submittedName>
</protein>
<dbReference type="EMBL" id="FRAG01000003">
    <property type="protein sequence ID" value="SHJ58832.1"/>
    <property type="molecule type" value="Genomic_DNA"/>
</dbReference>
<organism evidence="2 3">
    <name type="scientific">Paramaledivibacter caminithermalis (strain DSM 15212 / CIP 107654 / DViRD3)</name>
    <name type="common">Clostridium caminithermale</name>
    <dbReference type="NCBI Taxonomy" id="1121301"/>
    <lineage>
        <taxon>Bacteria</taxon>
        <taxon>Bacillati</taxon>
        <taxon>Bacillota</taxon>
        <taxon>Clostridia</taxon>
        <taxon>Peptostreptococcales</taxon>
        <taxon>Caminicellaceae</taxon>
        <taxon>Paramaledivibacter</taxon>
    </lineage>
</organism>
<dbReference type="Pfam" id="PF01526">
    <property type="entry name" value="DDE_Tnp_Tn3"/>
    <property type="match status" value="1"/>
</dbReference>
<evidence type="ECO:0000313" key="2">
    <source>
        <dbReference type="EMBL" id="SHJ58832.1"/>
    </source>
</evidence>
<name>A0A1M6KIP2_PARC5</name>
<gene>
    <name evidence="2" type="ORF">SAMN02745912_00420</name>
</gene>
<dbReference type="Proteomes" id="UP000184465">
    <property type="component" value="Unassembled WGS sequence"/>
</dbReference>
<proteinExistence type="predicted"/>
<keyword evidence="3" id="KW-1185">Reference proteome</keyword>
<reference evidence="2 3" key="1">
    <citation type="submission" date="2016-11" db="EMBL/GenBank/DDBJ databases">
        <authorList>
            <person name="Jaros S."/>
            <person name="Januszkiewicz K."/>
            <person name="Wedrychowicz H."/>
        </authorList>
    </citation>
    <scope>NUCLEOTIDE SEQUENCE [LARGE SCALE GENOMIC DNA]</scope>
    <source>
        <strain evidence="2 3">DSM 15212</strain>
    </source>
</reference>
<dbReference type="STRING" id="1121301.SAMN02745912_00420"/>
<evidence type="ECO:0000313" key="3">
    <source>
        <dbReference type="Proteomes" id="UP000184465"/>
    </source>
</evidence>
<dbReference type="GO" id="GO:0004803">
    <property type="term" value="F:transposase activity"/>
    <property type="evidence" value="ECO:0007669"/>
    <property type="project" value="InterPro"/>
</dbReference>
<accession>A0A1M6KIP2</accession>
<evidence type="ECO:0000259" key="1">
    <source>
        <dbReference type="Pfam" id="PF01526"/>
    </source>
</evidence>
<dbReference type="AlphaFoldDB" id="A0A1M6KIP2"/>
<dbReference type="GO" id="GO:0006313">
    <property type="term" value="P:DNA transposition"/>
    <property type="evidence" value="ECO:0007669"/>
    <property type="project" value="InterPro"/>
</dbReference>